<dbReference type="InterPro" id="IPR023494">
    <property type="entry name" value="Cyt_c_bgen_Ccs1/CcsB/ResB"/>
</dbReference>
<dbReference type="InterPro" id="IPR013892">
    <property type="entry name" value="Cyt_c_biogenesis_Cmc1-like"/>
</dbReference>
<feature type="transmembrane region" description="Helical" evidence="9">
    <location>
        <begin position="217"/>
        <end position="239"/>
    </location>
</feature>
<feature type="region of interest" description="Disordered" evidence="8">
    <location>
        <begin position="82"/>
        <end position="104"/>
    </location>
</feature>
<evidence type="ECO:0000256" key="9">
    <source>
        <dbReference type="SAM" id="Phobius"/>
    </source>
</evidence>
<evidence type="ECO:0000259" key="10">
    <source>
        <dbReference type="Pfam" id="PF05140"/>
    </source>
</evidence>
<comment type="subcellular location">
    <subcellularLocation>
        <location evidence="1">Membrane</location>
        <topology evidence="1">Multi-pass membrane protein</topology>
    </subcellularLocation>
</comment>
<dbReference type="Pfam" id="PF08583">
    <property type="entry name" value="Cmc1"/>
    <property type="match status" value="1"/>
</dbReference>
<name>A0A830H5J6_9CHLO</name>
<keyword evidence="6 9" id="KW-0472">Membrane</keyword>
<proteinExistence type="inferred from homology"/>
<feature type="transmembrane region" description="Helical" evidence="9">
    <location>
        <begin position="318"/>
        <end position="339"/>
    </location>
</feature>
<gene>
    <name evidence="11" type="ORF">PPROV_000121300</name>
</gene>
<feature type="domain" description="ResB-like" evidence="10">
    <location>
        <begin position="549"/>
        <end position="614"/>
    </location>
</feature>
<protein>
    <submittedName>
        <fullName evidence="11">Copper chaperone</fullName>
    </submittedName>
</protein>
<organism evidence="11 12">
    <name type="scientific">Pycnococcus provasolii</name>
    <dbReference type="NCBI Taxonomy" id="41880"/>
    <lineage>
        <taxon>Eukaryota</taxon>
        <taxon>Viridiplantae</taxon>
        <taxon>Chlorophyta</taxon>
        <taxon>Pseudoscourfieldiophyceae</taxon>
        <taxon>Pseudoscourfieldiales</taxon>
        <taxon>Pycnococcaceae</taxon>
        <taxon>Pycnococcus</taxon>
    </lineage>
</organism>
<keyword evidence="12" id="KW-1185">Reference proteome</keyword>
<evidence type="ECO:0000256" key="8">
    <source>
        <dbReference type="SAM" id="MobiDB-lite"/>
    </source>
</evidence>
<dbReference type="OrthoDB" id="565797at2759"/>
<dbReference type="GO" id="GO:0017004">
    <property type="term" value="P:cytochrome complex assembly"/>
    <property type="evidence" value="ECO:0007669"/>
    <property type="project" value="UniProtKB-KW"/>
</dbReference>
<dbReference type="PANTHER" id="PTHR31566:SF0">
    <property type="entry name" value="CYTOCHROME C BIOGENESIS PROTEIN CCS1, CHLOROPLASTIC"/>
    <property type="match status" value="1"/>
</dbReference>
<keyword evidence="5 9" id="KW-1133">Transmembrane helix</keyword>
<evidence type="ECO:0000256" key="1">
    <source>
        <dbReference type="ARBA" id="ARBA00004141"/>
    </source>
</evidence>
<dbReference type="PANTHER" id="PTHR31566">
    <property type="entry name" value="CYTOCHROME C BIOGENESIS PROTEIN CCS1, CHLOROPLASTIC"/>
    <property type="match status" value="1"/>
</dbReference>
<dbReference type="EMBL" id="BNJQ01000003">
    <property type="protein sequence ID" value="GHP02456.1"/>
    <property type="molecule type" value="Genomic_DNA"/>
</dbReference>
<accession>A0A830H5J6</accession>
<dbReference type="HAMAP" id="MF_01392">
    <property type="entry name" value="CytC_Ccs1"/>
    <property type="match status" value="1"/>
</dbReference>
<evidence type="ECO:0000256" key="3">
    <source>
        <dbReference type="ARBA" id="ARBA00022692"/>
    </source>
</evidence>
<keyword evidence="7" id="KW-1015">Disulfide bond</keyword>
<evidence type="ECO:0000256" key="2">
    <source>
        <dbReference type="ARBA" id="ARBA00007347"/>
    </source>
</evidence>
<dbReference type="GO" id="GO:0016020">
    <property type="term" value="C:membrane"/>
    <property type="evidence" value="ECO:0007669"/>
    <property type="project" value="UniProtKB-SubCell"/>
</dbReference>
<feature type="compositionally biased region" description="Low complexity" evidence="8">
    <location>
        <begin position="88"/>
        <end position="97"/>
    </location>
</feature>
<keyword evidence="3 9" id="KW-0812">Transmembrane</keyword>
<dbReference type="Pfam" id="PF05140">
    <property type="entry name" value="ResB"/>
    <property type="match status" value="2"/>
</dbReference>
<evidence type="ECO:0000313" key="12">
    <source>
        <dbReference type="Proteomes" id="UP000660262"/>
    </source>
</evidence>
<evidence type="ECO:0000256" key="7">
    <source>
        <dbReference type="ARBA" id="ARBA00023157"/>
    </source>
</evidence>
<reference evidence="11" key="1">
    <citation type="submission" date="2020-10" db="EMBL/GenBank/DDBJ databases">
        <title>Unveiling of a novel bifunctional photoreceptor, Dualchrome1, isolated from a cosmopolitan green alga.</title>
        <authorList>
            <person name="Suzuki S."/>
            <person name="Kawachi M."/>
        </authorList>
    </citation>
    <scope>NUCLEOTIDE SEQUENCE</scope>
    <source>
        <strain evidence="11">NIES 2893</strain>
    </source>
</reference>
<feature type="domain" description="ResB-like" evidence="10">
    <location>
        <begin position="141"/>
        <end position="438"/>
    </location>
</feature>
<evidence type="ECO:0000256" key="6">
    <source>
        <dbReference type="ARBA" id="ARBA00023136"/>
    </source>
</evidence>
<comment type="similarity">
    <text evidence="2">Belongs to the CMC family.</text>
</comment>
<evidence type="ECO:0000256" key="5">
    <source>
        <dbReference type="ARBA" id="ARBA00022989"/>
    </source>
</evidence>
<comment type="caution">
    <text evidence="11">The sequence shown here is derived from an EMBL/GenBank/DDBJ whole genome shotgun (WGS) entry which is preliminary data.</text>
</comment>
<dbReference type="Proteomes" id="UP000660262">
    <property type="component" value="Unassembled WGS sequence"/>
</dbReference>
<dbReference type="InterPro" id="IPR007816">
    <property type="entry name" value="ResB-like_domain"/>
</dbReference>
<evidence type="ECO:0000313" key="11">
    <source>
        <dbReference type="EMBL" id="GHP02456.1"/>
    </source>
</evidence>
<dbReference type="AlphaFoldDB" id="A0A830H5J6"/>
<keyword evidence="4" id="KW-0201">Cytochrome c-type biogenesis</keyword>
<feature type="transmembrane region" description="Helical" evidence="9">
    <location>
        <begin position="141"/>
        <end position="162"/>
    </location>
</feature>
<sequence>MSDASSSGANGSPGVRGVSKRAESGLRYMMVEEARRRCASMFEAYASCTSTTFFLAVPWSCRGDLDALNACLHRYTTDAVLDEDNDDNNATTSTTNDEQTDDDPLTTFLQALPTYALVEGAVDAIADGNAARRAVRALADLRLAIAELFALSALSALGTAVTQNQAPDFYEMKYPSYQLLMPTFLPEETRQSAADALDAVLPSPGGVAVLLGFDHMFISPVFLACGVGLAASLAACTYTRQIPMVKVARRWRYITSSARFASLDASSRMQAPEAHGRARSIAKELATRGYRVFFDAASAGDEAKAYAFKGLSGRLGPIGVHASLLLILFGASYGALASWKGNVFLPGGTDVMVSEVMRPAGVLSTSFPALDSRLRVDDFRIAYTPDGKVDQFYADVALDMPGSEAPEPATTISVNAPLRGRGLTVYQGEWKVAAVRVQARPVTPPLNEETGVQPAPAAWREIALPMAPLRSGGGAAGGERYGAFVPLDDDDVGASAAARRGGALYGASLVARDLQQVAIYGPDGNFVGVRRPGSNKPIVVGGTEIIVNELRGAAGLDLKVDPGVPYVYAGFAGLLVTVFVSYVSHSQIWLWQDGDELFVGGTSNRAKLALLKELEEVLALTNAAGVTAKETATTVMK</sequence>
<evidence type="ECO:0000256" key="4">
    <source>
        <dbReference type="ARBA" id="ARBA00022748"/>
    </source>
</evidence>